<dbReference type="Pfam" id="PF23726">
    <property type="entry name" value="Beta-prop_RSE1_2nd"/>
    <property type="match status" value="1"/>
</dbReference>
<gene>
    <name evidence="3" type="ORF">GNLVRS02_ARAD1C30030g</name>
</gene>
<dbReference type="SUPFAM" id="SSF50978">
    <property type="entry name" value="WD40 repeat-like"/>
    <property type="match status" value="1"/>
</dbReference>
<accession>A0A060T2B3</accession>
<dbReference type="InterPro" id="IPR015943">
    <property type="entry name" value="WD40/YVTN_repeat-like_dom_sf"/>
</dbReference>
<reference evidence="3" key="2">
    <citation type="submission" date="2014-06" db="EMBL/GenBank/DDBJ databases">
        <title>The complete genome of Blastobotrys (Arxula) adeninivorans LS3 - a yeast of biotechnological interest.</title>
        <authorList>
            <person name="Kunze G."/>
            <person name="Gaillardin C."/>
            <person name="Czernicka M."/>
            <person name="Durrens P."/>
            <person name="Martin T."/>
            <person name="Boer E."/>
            <person name="Gabaldon T."/>
            <person name="Cruz J."/>
            <person name="Talla E."/>
            <person name="Marck C."/>
            <person name="Goffeau A."/>
            <person name="Barbe V."/>
            <person name="Baret P."/>
            <person name="Baronian K."/>
            <person name="Beier S."/>
            <person name="Bleykasten C."/>
            <person name="Bode R."/>
            <person name="Casaregola S."/>
            <person name="Despons L."/>
            <person name="Fairhead C."/>
            <person name="Giersberg M."/>
            <person name="Gierski P."/>
            <person name="Hahnel U."/>
            <person name="Hartmann A."/>
            <person name="Jankowska D."/>
            <person name="Jubin C."/>
            <person name="Jung P."/>
            <person name="Lafontaine I."/>
            <person name="Leh-Louis V."/>
            <person name="Lemaire M."/>
            <person name="Marcet-Houben M."/>
            <person name="Mascher M."/>
            <person name="Morel G."/>
            <person name="Richard G.-F."/>
            <person name="Riechen J."/>
            <person name="Sacerdot C."/>
            <person name="Sarkar A."/>
            <person name="Savel G."/>
            <person name="Schacherer J."/>
            <person name="Sherman D."/>
            <person name="Straub M.-L."/>
            <person name="Stein N."/>
            <person name="Thierry A."/>
            <person name="Trautwein-Schult A."/>
            <person name="Westhof E."/>
            <person name="Worch S."/>
            <person name="Dujon B."/>
            <person name="Souciet J.-L."/>
            <person name="Wincker P."/>
            <person name="Scholz U."/>
            <person name="Neuveglise N."/>
        </authorList>
    </citation>
    <scope>NUCLEOTIDE SEQUENCE</scope>
    <source>
        <strain evidence="3">LS3</strain>
    </source>
</reference>
<dbReference type="Gene3D" id="2.130.10.10">
    <property type="entry name" value="YVTN repeat-like/Quinoprotein amine dehydrogenase"/>
    <property type="match status" value="3"/>
</dbReference>
<dbReference type="InterPro" id="IPR058543">
    <property type="entry name" value="Beta-prop_RSE1/DDB1/CPSF1_2nd"/>
</dbReference>
<protein>
    <submittedName>
        <fullName evidence="3">ARAD1C30030p</fullName>
    </submittedName>
</protein>
<proteinExistence type="predicted"/>
<feature type="domain" description="RSE1/DDB1/CPSF1 second beta-propeller" evidence="2">
    <location>
        <begin position="646"/>
        <end position="886"/>
    </location>
</feature>
<reference evidence="3" key="1">
    <citation type="submission" date="2014-02" db="EMBL/GenBank/DDBJ databases">
        <authorList>
            <person name="Genoscope - CEA"/>
        </authorList>
    </citation>
    <scope>NUCLEOTIDE SEQUENCE</scope>
    <source>
        <strain evidence="3">LS3</strain>
    </source>
</reference>
<dbReference type="EMBL" id="HG937693">
    <property type="protein sequence ID" value="CDP35205.1"/>
    <property type="molecule type" value="Genomic_DNA"/>
</dbReference>
<feature type="compositionally biased region" description="Polar residues" evidence="1">
    <location>
        <begin position="422"/>
        <end position="440"/>
    </location>
</feature>
<organism evidence="3">
    <name type="scientific">Blastobotrys adeninivorans</name>
    <name type="common">Yeast</name>
    <name type="synonym">Arxula adeninivorans</name>
    <dbReference type="NCBI Taxonomy" id="409370"/>
    <lineage>
        <taxon>Eukaryota</taxon>
        <taxon>Fungi</taxon>
        <taxon>Dikarya</taxon>
        <taxon>Ascomycota</taxon>
        <taxon>Saccharomycotina</taxon>
        <taxon>Dipodascomycetes</taxon>
        <taxon>Dipodascales</taxon>
        <taxon>Trichomonascaceae</taxon>
        <taxon>Blastobotrys</taxon>
    </lineage>
</organism>
<name>A0A060T2B3_BLAAD</name>
<evidence type="ECO:0000256" key="1">
    <source>
        <dbReference type="SAM" id="MobiDB-lite"/>
    </source>
</evidence>
<sequence length="1319" mass="146732">MLRLEPFTRMTGSRGSASEGLAIFPLKKPSIRFVEYGNFVGDGKKYIAVARSTVVEFYCTDSAESDDGIELVHTVPVYRHIRCMTKHSLVYQGQQVDWLAFVGSHNRLHVLAYLPIAKSFCVFDQRDEEYRFLDHQYYSPDPAPWIAATSHQFSTGDVWRVAVVCTNNCTVDIFIDPDNKVEIDEQAFIHSDSVREGWDRDGFLSYSVYNLFPRFYRRNLRPPPPNIQDFKFVPGSATPTLVLRVDNQTLDRSELWFYVLERLDNRFILSSVEPMAAPYGKIVPIPLQQVPNIDFEAPSGGIMYSAKVSVYFPPLSIDPTMGVSFYYNSMGQDIVLPLTKWSEYNYEGATIPLITGEMTVVSPPTRRRSGVLTDADHSMSSLNRNWDNFVGYIYAEDLPESGLTPIARDPNLQFKSRRFRSSTKGPLDSTTHWPSSGTRSKAQKLSVAQVHPYAGDSSGSESELEDVFPVEDGLIDDFYHRARRYDIPSLDFDGSQPLMDAIHCACFIDGGRFFYIDSAGNGYLVVFANEDIPTVIGLGKTHRASTVMHLSGTHFLLKGPYISPVICQIVMEGPLSGYIEDVYTFSDNIPPVTDFVKVDLESDLGKSSYLLVSANDSDTSDLWLARLGRSTIPDSLGQETISTNDDVSGIWVLERPTTREWIIFVSTRSSTAAYRNTGRKGLRKFEQFSTLDTESQSLLIASTTQQPMGVLQVTLNSIALLDSDFVVKGLQINACSLSNSGLLTAQNANTLVYYAQNNLEKVSEIECSSAISSLFCYNDELCVVGLWAGQVEVYSLPKLEKLYSESIIGHGFASSLFVSTSDIVFIGCANGEILTCKLNSDRSLSIGNSSVTRIGQEPVKLTTESQELILAHSDVPVLFNVNTGQFESRVFLERPENITSIASILNSPVIVYSVRDQDGSNKLLLQQIVHWKTEFEYKMLSLPYQVHSIRYVKDLDFFVTIETDPSYQMGAIRAYDRHTLTEIGVCDSAFPAGELPLCIDILEAKPRSGSTCPFEKLLIIGTSLPHNATESLAHDEGVIRLVGMSYTESKEVVFDLQAQIRRNAPVSAIENLQGSDSLDCDFAVSIGPRLQLGKVVDNGGNGFTIQLVPMPGYEEVFTPTLCTSIDSFNGTIALVDLGGSISIVLQQPEGTIPVIASSYLKDGFHVREAKLIPEHQACLATDDEGTVALYSYAEGDTLVPLSYFHLGEVVNRIIRIENGIHKGDMAMVTAEGSIYYVTSVQLGKYRARDIYHLLGYEHGDRISLPDTLMTYHMEYRAGPRRLDSLEDEYNFTLLDGDLLELAAPREPAIQALIESVRRL</sequence>
<evidence type="ECO:0000313" key="3">
    <source>
        <dbReference type="EMBL" id="CDP35205.1"/>
    </source>
</evidence>
<dbReference type="InterPro" id="IPR036322">
    <property type="entry name" value="WD40_repeat_dom_sf"/>
</dbReference>
<feature type="region of interest" description="Disordered" evidence="1">
    <location>
        <begin position="418"/>
        <end position="444"/>
    </location>
</feature>
<evidence type="ECO:0000259" key="2">
    <source>
        <dbReference type="Pfam" id="PF23726"/>
    </source>
</evidence>